<reference evidence="1 2" key="1">
    <citation type="journal article" date="2019" name="Nat. Ecol. Evol.">
        <title>Megaphylogeny resolves global patterns of mushroom evolution.</title>
        <authorList>
            <person name="Varga T."/>
            <person name="Krizsan K."/>
            <person name="Foldi C."/>
            <person name="Dima B."/>
            <person name="Sanchez-Garcia M."/>
            <person name="Sanchez-Ramirez S."/>
            <person name="Szollosi G.J."/>
            <person name="Szarkandi J.G."/>
            <person name="Papp V."/>
            <person name="Albert L."/>
            <person name="Andreopoulos W."/>
            <person name="Angelini C."/>
            <person name="Antonin V."/>
            <person name="Barry K.W."/>
            <person name="Bougher N.L."/>
            <person name="Buchanan P."/>
            <person name="Buyck B."/>
            <person name="Bense V."/>
            <person name="Catcheside P."/>
            <person name="Chovatia M."/>
            <person name="Cooper J."/>
            <person name="Damon W."/>
            <person name="Desjardin D."/>
            <person name="Finy P."/>
            <person name="Geml J."/>
            <person name="Haridas S."/>
            <person name="Hughes K."/>
            <person name="Justo A."/>
            <person name="Karasinski D."/>
            <person name="Kautmanova I."/>
            <person name="Kiss B."/>
            <person name="Kocsube S."/>
            <person name="Kotiranta H."/>
            <person name="LaButti K.M."/>
            <person name="Lechner B.E."/>
            <person name="Liimatainen K."/>
            <person name="Lipzen A."/>
            <person name="Lukacs Z."/>
            <person name="Mihaltcheva S."/>
            <person name="Morgado L.N."/>
            <person name="Niskanen T."/>
            <person name="Noordeloos M.E."/>
            <person name="Ohm R.A."/>
            <person name="Ortiz-Santana B."/>
            <person name="Ovrebo C."/>
            <person name="Racz N."/>
            <person name="Riley R."/>
            <person name="Savchenko A."/>
            <person name="Shiryaev A."/>
            <person name="Soop K."/>
            <person name="Spirin V."/>
            <person name="Szebenyi C."/>
            <person name="Tomsovsky M."/>
            <person name="Tulloss R.E."/>
            <person name="Uehling J."/>
            <person name="Grigoriev I.V."/>
            <person name="Vagvolgyi C."/>
            <person name="Papp T."/>
            <person name="Martin F.M."/>
            <person name="Miettinen O."/>
            <person name="Hibbett D.S."/>
            <person name="Nagy L.G."/>
        </authorList>
    </citation>
    <scope>NUCLEOTIDE SEQUENCE [LARGE SCALE GENOMIC DNA]</scope>
    <source>
        <strain evidence="1 2">CBS 121175</strain>
    </source>
</reference>
<proteinExistence type="predicted"/>
<organism evidence="1 2">
    <name type="scientific">Coprinopsis marcescibilis</name>
    <name type="common">Agaric fungus</name>
    <name type="synonym">Psathyrella marcescibilis</name>
    <dbReference type="NCBI Taxonomy" id="230819"/>
    <lineage>
        <taxon>Eukaryota</taxon>
        <taxon>Fungi</taxon>
        <taxon>Dikarya</taxon>
        <taxon>Basidiomycota</taxon>
        <taxon>Agaricomycotina</taxon>
        <taxon>Agaricomycetes</taxon>
        <taxon>Agaricomycetidae</taxon>
        <taxon>Agaricales</taxon>
        <taxon>Agaricineae</taxon>
        <taxon>Psathyrellaceae</taxon>
        <taxon>Coprinopsis</taxon>
    </lineage>
</organism>
<evidence type="ECO:0000313" key="2">
    <source>
        <dbReference type="Proteomes" id="UP000307440"/>
    </source>
</evidence>
<sequence length="73" mass="8169">MLGGEGVDYRTFRTAGGRCRSMHTGVHEWDGDTPRAAKASAGFLKPPRQTSLGVKNDLFTVLFIDFRSRIQKR</sequence>
<evidence type="ECO:0000313" key="1">
    <source>
        <dbReference type="EMBL" id="TFK21920.1"/>
    </source>
</evidence>
<protein>
    <submittedName>
        <fullName evidence="1">Uncharacterized protein</fullName>
    </submittedName>
</protein>
<name>A0A5C3KNB7_COPMA</name>
<accession>A0A5C3KNB7</accession>
<dbReference type="AlphaFoldDB" id="A0A5C3KNB7"/>
<dbReference type="Proteomes" id="UP000307440">
    <property type="component" value="Unassembled WGS sequence"/>
</dbReference>
<gene>
    <name evidence="1" type="ORF">FA15DRAFT_56437</name>
</gene>
<dbReference type="EMBL" id="ML210254">
    <property type="protein sequence ID" value="TFK21920.1"/>
    <property type="molecule type" value="Genomic_DNA"/>
</dbReference>
<keyword evidence="2" id="KW-1185">Reference proteome</keyword>